<dbReference type="Proteomes" id="UP001501074">
    <property type="component" value="Unassembled WGS sequence"/>
</dbReference>
<gene>
    <name evidence="1" type="ORF">GCM10022223_45480</name>
</gene>
<accession>A0ABP7A226</accession>
<name>A0ABP7A226_9ACTN</name>
<reference evidence="2" key="1">
    <citation type="journal article" date="2019" name="Int. J. Syst. Evol. Microbiol.">
        <title>The Global Catalogue of Microorganisms (GCM) 10K type strain sequencing project: providing services to taxonomists for standard genome sequencing and annotation.</title>
        <authorList>
            <consortium name="The Broad Institute Genomics Platform"/>
            <consortium name="The Broad Institute Genome Sequencing Center for Infectious Disease"/>
            <person name="Wu L."/>
            <person name="Ma J."/>
        </authorList>
    </citation>
    <scope>NUCLEOTIDE SEQUENCE [LARGE SCALE GENOMIC DNA]</scope>
    <source>
        <strain evidence="2">JCM 16902</strain>
    </source>
</reference>
<evidence type="ECO:0008006" key="3">
    <source>
        <dbReference type="Google" id="ProtNLM"/>
    </source>
</evidence>
<protein>
    <recommendedName>
        <fullName evidence="3">Peptidase S9 prolyl oligopeptidase catalytic domain-containing protein</fullName>
    </recommendedName>
</protein>
<dbReference type="SUPFAM" id="SSF53474">
    <property type="entry name" value="alpha/beta-Hydrolases"/>
    <property type="match status" value="1"/>
</dbReference>
<dbReference type="EMBL" id="BAAAZO010000009">
    <property type="protein sequence ID" value="GAA3623417.1"/>
    <property type="molecule type" value="Genomic_DNA"/>
</dbReference>
<proteinExistence type="predicted"/>
<keyword evidence="2" id="KW-1185">Reference proteome</keyword>
<sequence>MNTANPSRGPLLFISGQDDHTVPDVVTRAAFKLYAGSSAVTELQQFPGRGHSLALDGGWSEIADATLTWLANTVK</sequence>
<comment type="caution">
    <text evidence="1">The sequence shown here is derived from an EMBL/GenBank/DDBJ whole genome shotgun (WGS) entry which is preliminary data.</text>
</comment>
<dbReference type="InterPro" id="IPR029058">
    <property type="entry name" value="AB_hydrolase_fold"/>
</dbReference>
<evidence type="ECO:0000313" key="2">
    <source>
        <dbReference type="Proteomes" id="UP001501074"/>
    </source>
</evidence>
<organism evidence="1 2">
    <name type="scientific">Kineosporia mesophila</name>
    <dbReference type="NCBI Taxonomy" id="566012"/>
    <lineage>
        <taxon>Bacteria</taxon>
        <taxon>Bacillati</taxon>
        <taxon>Actinomycetota</taxon>
        <taxon>Actinomycetes</taxon>
        <taxon>Kineosporiales</taxon>
        <taxon>Kineosporiaceae</taxon>
        <taxon>Kineosporia</taxon>
    </lineage>
</organism>
<dbReference type="Gene3D" id="3.40.50.1820">
    <property type="entry name" value="alpha/beta hydrolase"/>
    <property type="match status" value="1"/>
</dbReference>
<evidence type="ECO:0000313" key="1">
    <source>
        <dbReference type="EMBL" id="GAA3623417.1"/>
    </source>
</evidence>